<organism evidence="3 4">
    <name type="scientific">Enterococcus dongliensis</name>
    <dbReference type="NCBI Taxonomy" id="2559925"/>
    <lineage>
        <taxon>Bacteria</taxon>
        <taxon>Bacillati</taxon>
        <taxon>Bacillota</taxon>
        <taxon>Bacilli</taxon>
        <taxon>Lactobacillales</taxon>
        <taxon>Enterococcaceae</taxon>
        <taxon>Enterococcus</taxon>
    </lineage>
</organism>
<dbReference type="PANTHER" id="PTHR41328:SF2">
    <property type="entry name" value="TERMINASE SMALL SUBUNIT"/>
    <property type="match status" value="1"/>
</dbReference>
<dbReference type="EMBL" id="JARPYR010000015">
    <property type="protein sequence ID" value="MDT2597036.1"/>
    <property type="molecule type" value="Genomic_DNA"/>
</dbReference>
<keyword evidence="4" id="KW-1185">Reference proteome</keyword>
<dbReference type="Gene3D" id="1.10.10.1400">
    <property type="entry name" value="Terminase, small subunit, N-terminal DNA-binding domain, HTH motif"/>
    <property type="match status" value="1"/>
</dbReference>
<dbReference type="InterPro" id="IPR005335">
    <property type="entry name" value="Terminase_ssu"/>
</dbReference>
<evidence type="ECO:0000256" key="1">
    <source>
        <dbReference type="ARBA" id="ARBA00022612"/>
    </source>
</evidence>
<accession>A0ABU3EQT8</accession>
<dbReference type="InterPro" id="IPR052404">
    <property type="entry name" value="SPP1-like_terminase"/>
</dbReference>
<protein>
    <submittedName>
        <fullName evidence="3">Terminase small subunit</fullName>
    </submittedName>
</protein>
<comment type="caution">
    <text evidence="3">The sequence shown here is derived from an EMBL/GenBank/DDBJ whole genome shotgun (WGS) entry which is preliminary data.</text>
</comment>
<proteinExistence type="predicted"/>
<dbReference type="Pfam" id="PF03592">
    <property type="entry name" value="Terminase_2"/>
    <property type="match status" value="1"/>
</dbReference>
<dbReference type="Proteomes" id="UP001256547">
    <property type="component" value="Unassembled WGS sequence"/>
</dbReference>
<dbReference type="InterPro" id="IPR038713">
    <property type="entry name" value="Terminase_Gp1_N_sf"/>
</dbReference>
<reference evidence="3 4" key="1">
    <citation type="submission" date="2023-03" db="EMBL/GenBank/DDBJ databases">
        <authorList>
            <person name="Shen W."/>
            <person name="Cai J."/>
        </authorList>
    </citation>
    <scope>NUCLEOTIDE SEQUENCE [LARGE SCALE GENOMIC DNA]</scope>
    <source>
        <strain evidence="3 4">P72-2</strain>
    </source>
</reference>
<keyword evidence="2" id="KW-0231">Viral genome packaging</keyword>
<gene>
    <name evidence="3" type="ORF">P7D39_08465</name>
</gene>
<keyword evidence="1" id="KW-1188">Viral release from host cell</keyword>
<evidence type="ECO:0000313" key="3">
    <source>
        <dbReference type="EMBL" id="MDT2597036.1"/>
    </source>
</evidence>
<evidence type="ECO:0000313" key="4">
    <source>
        <dbReference type="Proteomes" id="UP001256547"/>
    </source>
</evidence>
<name>A0ABU3EQT8_9ENTE</name>
<dbReference type="PANTHER" id="PTHR41328">
    <property type="entry name" value="TERMINASE SMALL SUBUNIT-RELATED"/>
    <property type="match status" value="1"/>
</dbReference>
<dbReference type="RefSeq" id="WP_311924746.1">
    <property type="nucleotide sequence ID" value="NZ_JARPYR010000015.1"/>
</dbReference>
<evidence type="ECO:0000256" key="2">
    <source>
        <dbReference type="ARBA" id="ARBA00023219"/>
    </source>
</evidence>
<sequence length="177" mass="20087">MANLTTKQKAFADEYIINGGNATQAAIKAGYSQKSARAIGKQNLTKLYIKDYIQFRLKPIEEKREVTADDALNELISIWQGDTQNGVSKTMDRLKNGEIVKHIEYEYTPDLESKLKALDLYLKYKSLLSQAQLEKARTEIKLMQAKLEVLQRGDEESTEDKLDELLNRISGELDGVD</sequence>